<dbReference type="PANTHER" id="PTHR10903">
    <property type="entry name" value="GTPASE, IMAP FAMILY MEMBER-RELATED"/>
    <property type="match status" value="1"/>
</dbReference>
<comment type="caution">
    <text evidence="6">The sequence shown here is derived from an EMBL/GenBank/DDBJ whole genome shotgun (WGS) entry which is preliminary data.</text>
</comment>
<dbReference type="Gene3D" id="3.40.50.300">
    <property type="entry name" value="P-loop containing nucleotide triphosphate hydrolases"/>
    <property type="match status" value="1"/>
</dbReference>
<dbReference type="OrthoDB" id="431287at2759"/>
<protein>
    <recommendedName>
        <fullName evidence="5">AIG1-type G domain-containing protein</fullName>
    </recommendedName>
</protein>
<evidence type="ECO:0000313" key="7">
    <source>
        <dbReference type="Proteomes" id="UP000596742"/>
    </source>
</evidence>
<keyword evidence="2" id="KW-0547">Nucleotide-binding</keyword>
<accession>A0A8B6DM36</accession>
<name>A0A8B6DM36_MYTGA</name>
<dbReference type="InterPro" id="IPR027417">
    <property type="entry name" value="P-loop_NTPase"/>
</dbReference>
<dbReference type="SUPFAM" id="SSF52540">
    <property type="entry name" value="P-loop containing nucleoside triphosphate hydrolases"/>
    <property type="match status" value="1"/>
</dbReference>
<proteinExistence type="inferred from homology"/>
<dbReference type="PANTHER" id="PTHR10903:SF184">
    <property type="entry name" value="GTP-BINDING PROTEIN A"/>
    <property type="match status" value="1"/>
</dbReference>
<dbReference type="EMBL" id="UYJE01003781">
    <property type="protein sequence ID" value="VDI22364.1"/>
    <property type="molecule type" value="Genomic_DNA"/>
</dbReference>
<gene>
    <name evidence="6" type="ORF">MGAL_10B084492</name>
</gene>
<reference evidence="6" key="1">
    <citation type="submission" date="2018-11" db="EMBL/GenBank/DDBJ databases">
        <authorList>
            <person name="Alioto T."/>
            <person name="Alioto T."/>
        </authorList>
    </citation>
    <scope>NUCLEOTIDE SEQUENCE</scope>
</reference>
<dbReference type="InterPro" id="IPR045058">
    <property type="entry name" value="GIMA/IAN/Toc"/>
</dbReference>
<dbReference type="GO" id="GO:0005525">
    <property type="term" value="F:GTP binding"/>
    <property type="evidence" value="ECO:0007669"/>
    <property type="project" value="UniProtKB-KW"/>
</dbReference>
<keyword evidence="7" id="KW-1185">Reference proteome</keyword>
<evidence type="ECO:0000256" key="4">
    <source>
        <dbReference type="SAM" id="MobiDB-lite"/>
    </source>
</evidence>
<organism evidence="6 7">
    <name type="scientific">Mytilus galloprovincialis</name>
    <name type="common">Mediterranean mussel</name>
    <dbReference type="NCBI Taxonomy" id="29158"/>
    <lineage>
        <taxon>Eukaryota</taxon>
        <taxon>Metazoa</taxon>
        <taxon>Spiralia</taxon>
        <taxon>Lophotrochozoa</taxon>
        <taxon>Mollusca</taxon>
        <taxon>Bivalvia</taxon>
        <taxon>Autobranchia</taxon>
        <taxon>Pteriomorphia</taxon>
        <taxon>Mytilida</taxon>
        <taxon>Mytiloidea</taxon>
        <taxon>Mytilidae</taxon>
        <taxon>Mytilinae</taxon>
        <taxon>Mytilus</taxon>
    </lineage>
</organism>
<dbReference type="InterPro" id="IPR006703">
    <property type="entry name" value="G_AIG1"/>
</dbReference>
<feature type="region of interest" description="Disordered" evidence="4">
    <location>
        <begin position="265"/>
        <end position="287"/>
    </location>
</feature>
<evidence type="ECO:0000259" key="5">
    <source>
        <dbReference type="PROSITE" id="PS51720"/>
    </source>
</evidence>
<dbReference type="AlphaFoldDB" id="A0A8B6DM36"/>
<dbReference type="Pfam" id="PF04548">
    <property type="entry name" value="AIG1"/>
    <property type="match status" value="1"/>
</dbReference>
<comment type="similarity">
    <text evidence="1">Belongs to the TRAFAC class TrmE-Era-EngA-EngB-Septin-like GTPase superfamily. AIG1/Toc34/Toc159-like paraseptin GTPase family. IAN subfamily.</text>
</comment>
<dbReference type="PROSITE" id="PS51720">
    <property type="entry name" value="G_AIG1"/>
    <property type="match status" value="1"/>
</dbReference>
<keyword evidence="3" id="KW-0342">GTP-binding</keyword>
<evidence type="ECO:0000313" key="6">
    <source>
        <dbReference type="EMBL" id="VDI22364.1"/>
    </source>
</evidence>
<dbReference type="Proteomes" id="UP000596742">
    <property type="component" value="Unassembled WGS sequence"/>
</dbReference>
<evidence type="ECO:0000256" key="3">
    <source>
        <dbReference type="ARBA" id="ARBA00023134"/>
    </source>
</evidence>
<evidence type="ECO:0000256" key="2">
    <source>
        <dbReference type="ARBA" id="ARBA00022741"/>
    </source>
</evidence>
<sequence length="287" mass="33506">MDVYRLCCRNGKHNVLFQHGCGIHIVLAGRGGCGKSATANTLFGRNYFKSKCSTFPVTKCFERKIVLNAADHTQLVIVDSPALFDIYDEENIVSKELALCLDIAYSKIDILLVVVPLNDRFTSKDKELFEQIESVFGNCIRKNIVVCFSHEDELNKKNVNINSYLESSPTILVDLIKRYDNRYLTIDNTQNSDQQRQNMIGIFMKMIREFEYCSYTMKDLIKWKQQLQKKNFIMEKQFEDDERSIARKYQPIIDDLKKEEKKQRTTAIKEQKQFPKSKFDGYKHKGM</sequence>
<evidence type="ECO:0000256" key="1">
    <source>
        <dbReference type="ARBA" id="ARBA00008535"/>
    </source>
</evidence>
<feature type="domain" description="AIG1-type G" evidence="5">
    <location>
        <begin position="20"/>
        <end position="224"/>
    </location>
</feature>